<keyword evidence="4" id="KW-0472">Membrane</keyword>
<dbReference type="SUPFAM" id="SSF74653">
    <property type="entry name" value="TolA/TonB C-terminal domain"/>
    <property type="match status" value="1"/>
</dbReference>
<feature type="chain" id="PRO_5047073676" evidence="6">
    <location>
        <begin position="23"/>
        <end position="269"/>
    </location>
</feature>
<comment type="subcellular location">
    <subcellularLocation>
        <location evidence="1">Membrane</location>
        <topology evidence="1">Single-pass membrane protein</topology>
    </subcellularLocation>
</comment>
<gene>
    <name evidence="8" type="ORF">H9L15_13350</name>
</gene>
<keyword evidence="3" id="KW-1133">Transmembrane helix</keyword>
<evidence type="ECO:0000256" key="4">
    <source>
        <dbReference type="ARBA" id="ARBA00023136"/>
    </source>
</evidence>
<evidence type="ECO:0000259" key="7">
    <source>
        <dbReference type="PROSITE" id="PS52015"/>
    </source>
</evidence>
<evidence type="ECO:0000256" key="5">
    <source>
        <dbReference type="SAM" id="MobiDB-lite"/>
    </source>
</evidence>
<sequence>MIIRVLLVASVAFAGVSQSAFAAPPIGAWKVEASDLRCLVTRQYGDPKKPITLALKAAPTESTYQLAILRSGYRKGQLQSDATLTFDGQSFTESSLSYPTSGNKRVTHLINLGTAQSSAARTAKSVKIAIQEGLNDEFDLGPLPQPVLTELNGCVDRLQDRWNIGDERQAKLRAGATGNLQRTAVVSGDDYPLTSQRLNQQGSIRVLILVDETGMPKDCSVLQTSGSALLDSRTCGVIMERATFSPAIDQSGKPAKSSFTQRMSWRLEG</sequence>
<accession>A0ABX6T096</accession>
<evidence type="ECO:0000313" key="9">
    <source>
        <dbReference type="Proteomes" id="UP000516134"/>
    </source>
</evidence>
<evidence type="ECO:0000256" key="3">
    <source>
        <dbReference type="ARBA" id="ARBA00022989"/>
    </source>
</evidence>
<dbReference type="InterPro" id="IPR037682">
    <property type="entry name" value="TonB_C"/>
</dbReference>
<dbReference type="NCBIfam" id="TIGR01352">
    <property type="entry name" value="tonB_Cterm"/>
    <property type="match status" value="1"/>
</dbReference>
<evidence type="ECO:0000256" key="6">
    <source>
        <dbReference type="SAM" id="SignalP"/>
    </source>
</evidence>
<keyword evidence="6" id="KW-0732">Signal</keyword>
<dbReference type="EMBL" id="CP060780">
    <property type="protein sequence ID" value="QNP42969.1"/>
    <property type="molecule type" value="Genomic_DNA"/>
</dbReference>
<evidence type="ECO:0000256" key="1">
    <source>
        <dbReference type="ARBA" id="ARBA00004167"/>
    </source>
</evidence>
<evidence type="ECO:0000313" key="8">
    <source>
        <dbReference type="EMBL" id="QNP42969.1"/>
    </source>
</evidence>
<dbReference type="RefSeq" id="WP_187714400.1">
    <property type="nucleotide sequence ID" value="NZ_BAABJC010000001.1"/>
</dbReference>
<dbReference type="Gene3D" id="3.30.1150.10">
    <property type="match status" value="1"/>
</dbReference>
<proteinExistence type="predicted"/>
<reference evidence="8 9" key="1">
    <citation type="submission" date="2020-08" db="EMBL/GenBank/DDBJ databases">
        <title>Genome sequence of Sphingomonas daechungensis KACC 18115T.</title>
        <authorList>
            <person name="Hyun D.-W."/>
            <person name="Bae J.-W."/>
        </authorList>
    </citation>
    <scope>NUCLEOTIDE SEQUENCE [LARGE SCALE GENOMIC DNA]</scope>
    <source>
        <strain evidence="8 9">KACC 18115</strain>
    </source>
</reference>
<keyword evidence="9" id="KW-1185">Reference proteome</keyword>
<dbReference type="Proteomes" id="UP000516134">
    <property type="component" value="Chromosome"/>
</dbReference>
<evidence type="ECO:0000256" key="2">
    <source>
        <dbReference type="ARBA" id="ARBA00022692"/>
    </source>
</evidence>
<feature type="region of interest" description="Disordered" evidence="5">
    <location>
        <begin position="249"/>
        <end position="269"/>
    </location>
</feature>
<feature type="domain" description="TonB C-terminal" evidence="7">
    <location>
        <begin position="176"/>
        <end position="269"/>
    </location>
</feature>
<dbReference type="Pfam" id="PF03544">
    <property type="entry name" value="TonB_C"/>
    <property type="match status" value="1"/>
</dbReference>
<protein>
    <submittedName>
        <fullName evidence="8">TonB family protein</fullName>
    </submittedName>
</protein>
<name>A0ABX6T096_9SPHN</name>
<organism evidence="8 9">
    <name type="scientific">Sphingomonas daechungensis</name>
    <dbReference type="NCBI Taxonomy" id="1176646"/>
    <lineage>
        <taxon>Bacteria</taxon>
        <taxon>Pseudomonadati</taxon>
        <taxon>Pseudomonadota</taxon>
        <taxon>Alphaproteobacteria</taxon>
        <taxon>Sphingomonadales</taxon>
        <taxon>Sphingomonadaceae</taxon>
        <taxon>Sphingomonas</taxon>
    </lineage>
</organism>
<dbReference type="PROSITE" id="PS52015">
    <property type="entry name" value="TONB_CTD"/>
    <property type="match status" value="1"/>
</dbReference>
<dbReference type="InterPro" id="IPR006260">
    <property type="entry name" value="TonB/TolA_C"/>
</dbReference>
<keyword evidence="2" id="KW-0812">Transmembrane</keyword>
<feature type="signal peptide" evidence="6">
    <location>
        <begin position="1"/>
        <end position="22"/>
    </location>
</feature>